<dbReference type="Gene3D" id="1.25.40.20">
    <property type="entry name" value="Ankyrin repeat-containing domain"/>
    <property type="match status" value="1"/>
</dbReference>
<dbReference type="PROSITE" id="PS50088">
    <property type="entry name" value="ANK_REPEAT"/>
    <property type="match status" value="3"/>
</dbReference>
<dbReference type="GO" id="GO:0031177">
    <property type="term" value="F:phosphopantetheine binding"/>
    <property type="evidence" value="ECO:0007669"/>
    <property type="project" value="InterPro"/>
</dbReference>
<comment type="caution">
    <text evidence="6">The sequence shown here is derived from an EMBL/GenBank/DDBJ whole genome shotgun (WGS) entry which is preliminary data.</text>
</comment>
<dbReference type="OrthoDB" id="329835at2759"/>
<gene>
    <name evidence="6" type="ORF">C1SCF055_LOCUS10074</name>
</gene>
<keyword evidence="3" id="KW-0436">Ligase</keyword>
<dbReference type="PROSITE" id="PS50075">
    <property type="entry name" value="CARRIER"/>
    <property type="match status" value="1"/>
</dbReference>
<keyword evidence="8" id="KW-1185">Reference proteome</keyword>
<dbReference type="Pfam" id="PF00550">
    <property type="entry name" value="PP-binding"/>
    <property type="match status" value="1"/>
</dbReference>
<dbReference type="EMBL" id="CAMXCT020000710">
    <property type="protein sequence ID" value="CAL1135746.1"/>
    <property type="molecule type" value="Genomic_DNA"/>
</dbReference>
<dbReference type="AlphaFoldDB" id="A0A9P1FNG7"/>
<evidence type="ECO:0000256" key="1">
    <source>
        <dbReference type="ARBA" id="ARBA00022450"/>
    </source>
</evidence>
<dbReference type="Pfam" id="PF00501">
    <property type="entry name" value="AMP-binding"/>
    <property type="match status" value="1"/>
</dbReference>
<dbReference type="PROSITE" id="PS00455">
    <property type="entry name" value="AMP_BINDING"/>
    <property type="match status" value="1"/>
</dbReference>
<dbReference type="GO" id="GO:0044550">
    <property type="term" value="P:secondary metabolite biosynthetic process"/>
    <property type="evidence" value="ECO:0007669"/>
    <property type="project" value="TreeGrafter"/>
</dbReference>
<dbReference type="Gene3D" id="3.30.300.30">
    <property type="match status" value="1"/>
</dbReference>
<dbReference type="PROSITE" id="PS50297">
    <property type="entry name" value="ANK_REP_REGION"/>
    <property type="match status" value="2"/>
</dbReference>
<feature type="repeat" description="ANK" evidence="4">
    <location>
        <begin position="702"/>
        <end position="734"/>
    </location>
</feature>
<dbReference type="Gene3D" id="3.40.50.980">
    <property type="match status" value="2"/>
</dbReference>
<dbReference type="Pfam" id="PF12796">
    <property type="entry name" value="Ank_2"/>
    <property type="match status" value="2"/>
</dbReference>
<evidence type="ECO:0000259" key="5">
    <source>
        <dbReference type="PROSITE" id="PS50075"/>
    </source>
</evidence>
<dbReference type="EMBL" id="CAMXCT030000710">
    <property type="protein sequence ID" value="CAL4769683.1"/>
    <property type="molecule type" value="Genomic_DNA"/>
</dbReference>
<dbReference type="SMART" id="SM00823">
    <property type="entry name" value="PKS_PP"/>
    <property type="match status" value="1"/>
</dbReference>
<feature type="domain" description="Carrier" evidence="5">
    <location>
        <begin position="560"/>
        <end position="638"/>
    </location>
</feature>
<accession>A0A9P1FNG7</accession>
<dbReference type="GO" id="GO:0016874">
    <property type="term" value="F:ligase activity"/>
    <property type="evidence" value="ECO:0007669"/>
    <property type="project" value="UniProtKB-KW"/>
</dbReference>
<dbReference type="InterPro" id="IPR036736">
    <property type="entry name" value="ACP-like_sf"/>
</dbReference>
<dbReference type="InterPro" id="IPR020845">
    <property type="entry name" value="AMP-binding_CS"/>
</dbReference>
<keyword evidence="2" id="KW-0597">Phosphoprotein</keyword>
<dbReference type="SMART" id="SM00248">
    <property type="entry name" value="ANK"/>
    <property type="match status" value="4"/>
</dbReference>
<feature type="repeat" description="ANK" evidence="4">
    <location>
        <begin position="736"/>
        <end position="757"/>
    </location>
</feature>
<dbReference type="Pfam" id="PF00023">
    <property type="entry name" value="Ank"/>
    <property type="match status" value="1"/>
</dbReference>
<dbReference type="Pfam" id="PF13193">
    <property type="entry name" value="AMP-binding_C"/>
    <property type="match status" value="1"/>
</dbReference>
<dbReference type="InterPro" id="IPR002110">
    <property type="entry name" value="Ankyrin_rpt"/>
</dbReference>
<dbReference type="InterPro" id="IPR009081">
    <property type="entry name" value="PP-bd_ACP"/>
</dbReference>
<dbReference type="InterPro" id="IPR036770">
    <property type="entry name" value="Ankyrin_rpt-contain_sf"/>
</dbReference>
<dbReference type="FunFam" id="3.40.50.980:FF:000001">
    <property type="entry name" value="Non-ribosomal peptide synthetase"/>
    <property type="match status" value="1"/>
</dbReference>
<dbReference type="GO" id="GO:0043041">
    <property type="term" value="P:amino acid activation for nonribosomal peptide biosynthetic process"/>
    <property type="evidence" value="ECO:0007669"/>
    <property type="project" value="TreeGrafter"/>
</dbReference>
<dbReference type="GO" id="GO:0005737">
    <property type="term" value="C:cytoplasm"/>
    <property type="evidence" value="ECO:0007669"/>
    <property type="project" value="TreeGrafter"/>
</dbReference>
<keyword evidence="4" id="KW-0040">ANK repeat</keyword>
<dbReference type="InterPro" id="IPR020806">
    <property type="entry name" value="PKS_PP-bd"/>
</dbReference>
<reference evidence="6" key="1">
    <citation type="submission" date="2022-10" db="EMBL/GenBank/DDBJ databases">
        <authorList>
            <person name="Chen Y."/>
            <person name="Dougan E. K."/>
            <person name="Chan C."/>
            <person name="Rhodes N."/>
            <person name="Thang M."/>
        </authorList>
    </citation>
    <scope>NUCLEOTIDE SEQUENCE</scope>
</reference>
<evidence type="ECO:0000256" key="3">
    <source>
        <dbReference type="ARBA" id="ARBA00022598"/>
    </source>
</evidence>
<dbReference type="Proteomes" id="UP001152797">
    <property type="component" value="Unassembled WGS sequence"/>
</dbReference>
<keyword evidence="1" id="KW-0596">Phosphopantetheine</keyword>
<dbReference type="InterPro" id="IPR025110">
    <property type="entry name" value="AMP-bd_C"/>
</dbReference>
<dbReference type="InterPro" id="IPR010071">
    <property type="entry name" value="AA_adenyl_dom"/>
</dbReference>
<dbReference type="InterPro" id="IPR000873">
    <property type="entry name" value="AMP-dep_synth/lig_dom"/>
</dbReference>
<dbReference type="InterPro" id="IPR045851">
    <property type="entry name" value="AMP-bd_C_sf"/>
</dbReference>
<dbReference type="Gene3D" id="2.30.38.10">
    <property type="entry name" value="Luciferase, Domain 3"/>
    <property type="match status" value="1"/>
</dbReference>
<evidence type="ECO:0000313" key="7">
    <source>
        <dbReference type="EMBL" id="CAL4769683.1"/>
    </source>
</evidence>
<evidence type="ECO:0000313" key="6">
    <source>
        <dbReference type="EMBL" id="CAI3982371.1"/>
    </source>
</evidence>
<evidence type="ECO:0000313" key="8">
    <source>
        <dbReference type="Proteomes" id="UP001152797"/>
    </source>
</evidence>
<dbReference type="PANTHER" id="PTHR45527:SF1">
    <property type="entry name" value="FATTY ACID SYNTHASE"/>
    <property type="match status" value="1"/>
</dbReference>
<dbReference type="PANTHER" id="PTHR45527">
    <property type="entry name" value="NONRIBOSOMAL PEPTIDE SYNTHETASE"/>
    <property type="match status" value="1"/>
</dbReference>
<dbReference type="NCBIfam" id="TIGR01733">
    <property type="entry name" value="AA-adenyl-dom"/>
    <property type="match status" value="1"/>
</dbReference>
<dbReference type="Gene3D" id="1.10.1200.10">
    <property type="entry name" value="ACP-like"/>
    <property type="match status" value="1"/>
</dbReference>
<dbReference type="EMBL" id="CAMXCT010000710">
    <property type="protein sequence ID" value="CAI3982371.1"/>
    <property type="molecule type" value="Genomic_DNA"/>
</dbReference>
<dbReference type="SUPFAM" id="SSF48403">
    <property type="entry name" value="Ankyrin repeat"/>
    <property type="match status" value="1"/>
</dbReference>
<dbReference type="SUPFAM" id="SSF56801">
    <property type="entry name" value="Acetyl-CoA synthetase-like"/>
    <property type="match status" value="1"/>
</dbReference>
<evidence type="ECO:0000256" key="4">
    <source>
        <dbReference type="PROSITE-ProRule" id="PRU00023"/>
    </source>
</evidence>
<dbReference type="SUPFAM" id="SSF47336">
    <property type="entry name" value="ACP-like"/>
    <property type="match status" value="1"/>
</dbReference>
<sequence length="907" mass="98311">MPEAVPEVATLSGPLGVAEPWPVQLFDERLRGSPGSPGSPVLLGEDFCLTIEELHLRSQRLAWRISAEGIEKSEFVAVCMPRGPGLVVALLGVWRAGKAYVPLEPSFPPQRLRFILEDSQAQLLLASAELEVSTVSTVSTPILRLLPTGELPADVNGPDVEVQPRSHLAYLIYTSGSTGTPKGVLVSQSSVCNVLHAFENSLRKAKASCDDIFVSVTTFCFDISVLEMFWPLCFGFRLYLCSSAVTRSGALLKQTLDDARKIEGTVFFQATPSSFRSLLKAGWEGGHNVEAICGGEAFPDALAEPLLLRCGKFWNAYGPTETTIWSALHQLQSSEIPVPIGGPIAGTELLVATLEGEGEIDLAEGEGELLIAGLGVADGYHRRPELTSQKFVSFPGAKATAATVFRSGDLVRLTQHSALQCLGRMDHQVKIRGFRLELGEVESVLETHPEVDAAAVLLLDAGEGSELSAFVASKDDASTLRDTLRSHLAARLPSYAVPQRLAVMESLPLLPSGKVDRRALKFGPLPPPLADAKNATDLETLDSVDWRKPSATQVAQDLETEEALLRRTLVKLVAMVTGIQIAIEDDGLMVSLGIDSMSAVPLAELISTQLLKGAEMPLEDLYVYNTLNGLCRYLQGRLSEMPMVSTAEKRSYAQLKKSRAKPSNAAKAELPPGLEACRSGDLIKLKQMLSDGSFETSTLDRFGGSGLHWAASAGHLEVCRLLVEHKASVDFADKKSGRTALHWASRQGHLEVVQWLLAEHQIPVDVQTKDDTTPFQLAAWGGHVPLCEWLLSQKADLHHRNSWSCLAHHFAALAGMGDCCKWLHQQGVDLGATNNQGHNALHKAAYGGHAVLCAWLQENADLDPHQKDVRGQTCAALAKKAGFEDLSCQLSFQNRQPHKLKKNTKIN</sequence>
<organism evidence="6">
    <name type="scientific">Cladocopium goreaui</name>
    <dbReference type="NCBI Taxonomy" id="2562237"/>
    <lineage>
        <taxon>Eukaryota</taxon>
        <taxon>Sar</taxon>
        <taxon>Alveolata</taxon>
        <taxon>Dinophyceae</taxon>
        <taxon>Suessiales</taxon>
        <taxon>Symbiodiniaceae</taxon>
        <taxon>Cladocopium</taxon>
    </lineage>
</organism>
<feature type="repeat" description="ANK" evidence="4">
    <location>
        <begin position="770"/>
        <end position="802"/>
    </location>
</feature>
<reference evidence="7 8" key="2">
    <citation type="submission" date="2024-05" db="EMBL/GenBank/DDBJ databases">
        <authorList>
            <person name="Chen Y."/>
            <person name="Shah S."/>
            <person name="Dougan E. K."/>
            <person name="Thang M."/>
            <person name="Chan C."/>
        </authorList>
    </citation>
    <scope>NUCLEOTIDE SEQUENCE [LARGE SCALE GENOMIC DNA]</scope>
</reference>
<evidence type="ECO:0000256" key="2">
    <source>
        <dbReference type="ARBA" id="ARBA00022553"/>
    </source>
</evidence>
<proteinExistence type="predicted"/>
<protein>
    <submittedName>
        <fullName evidence="7">Polyketide synthase PksJ</fullName>
    </submittedName>
</protein>
<name>A0A9P1FNG7_9DINO</name>